<dbReference type="Proteomes" id="UP000815325">
    <property type="component" value="Unassembled WGS sequence"/>
</dbReference>
<feature type="compositionally biased region" description="Low complexity" evidence="2">
    <location>
        <begin position="34"/>
        <end position="45"/>
    </location>
</feature>
<protein>
    <submittedName>
        <fullName evidence="3">Uncharacterized protein</fullName>
    </submittedName>
</protein>
<feature type="coiled-coil region" evidence="1">
    <location>
        <begin position="110"/>
        <end position="140"/>
    </location>
</feature>
<reference evidence="3" key="1">
    <citation type="submission" date="2017-08" db="EMBL/GenBank/DDBJ databases">
        <authorList>
            <person name="Polle J.E."/>
            <person name="Barry K."/>
            <person name="Cushman J."/>
            <person name="Schmutz J."/>
            <person name="Tran D."/>
            <person name="Hathwaick L.T."/>
            <person name="Yim W.C."/>
            <person name="Jenkins J."/>
            <person name="Mckie-Krisberg Z.M."/>
            <person name="Prochnik S."/>
            <person name="Lindquist E."/>
            <person name="Dockter R.B."/>
            <person name="Adam C."/>
            <person name="Molina H."/>
            <person name="Bunkerborg J."/>
            <person name="Jin E."/>
            <person name="Buchheim M."/>
            <person name="Magnuson J."/>
        </authorList>
    </citation>
    <scope>NUCLEOTIDE SEQUENCE</scope>
    <source>
        <strain evidence="3">CCAP 19/18</strain>
    </source>
</reference>
<evidence type="ECO:0000256" key="1">
    <source>
        <dbReference type="SAM" id="Coils"/>
    </source>
</evidence>
<gene>
    <name evidence="3" type="ORF">DUNSADRAFT_6496</name>
</gene>
<name>A0ABQ7GNA1_DUNSA</name>
<feature type="compositionally biased region" description="Polar residues" evidence="2">
    <location>
        <begin position="83"/>
        <end position="94"/>
    </location>
</feature>
<evidence type="ECO:0000313" key="4">
    <source>
        <dbReference type="Proteomes" id="UP000815325"/>
    </source>
</evidence>
<evidence type="ECO:0000313" key="3">
    <source>
        <dbReference type="EMBL" id="KAF5836076.1"/>
    </source>
</evidence>
<keyword evidence="1" id="KW-0175">Coiled coil</keyword>
<evidence type="ECO:0000256" key="2">
    <source>
        <dbReference type="SAM" id="MobiDB-lite"/>
    </source>
</evidence>
<keyword evidence="4" id="KW-1185">Reference proteome</keyword>
<feature type="compositionally biased region" description="Low complexity" evidence="2">
    <location>
        <begin position="60"/>
        <end position="80"/>
    </location>
</feature>
<sequence length="159" mass="16464">MLVSRNFSPPVHQGPQVPSSGKLMLVSAPALRQPTASTSMPSSTPRISRILAAAGKSNEQEATQPSSSTSSAASPKAEAALQAMTNTSTSSKDASGSGVAELARGMLLGDKETAEQMRRYEEALARLEANKAAAAELERIFADVSGARSAAGKQLQCVF</sequence>
<organism evidence="3 4">
    <name type="scientific">Dunaliella salina</name>
    <name type="common">Green alga</name>
    <name type="synonym">Protococcus salinus</name>
    <dbReference type="NCBI Taxonomy" id="3046"/>
    <lineage>
        <taxon>Eukaryota</taxon>
        <taxon>Viridiplantae</taxon>
        <taxon>Chlorophyta</taxon>
        <taxon>core chlorophytes</taxon>
        <taxon>Chlorophyceae</taxon>
        <taxon>CS clade</taxon>
        <taxon>Chlamydomonadales</taxon>
        <taxon>Dunaliellaceae</taxon>
        <taxon>Dunaliella</taxon>
    </lineage>
</organism>
<comment type="caution">
    <text evidence="3">The sequence shown here is derived from an EMBL/GenBank/DDBJ whole genome shotgun (WGS) entry which is preliminary data.</text>
</comment>
<accession>A0ABQ7GNA1</accession>
<dbReference type="EMBL" id="MU069676">
    <property type="protein sequence ID" value="KAF5836076.1"/>
    <property type="molecule type" value="Genomic_DNA"/>
</dbReference>
<proteinExistence type="predicted"/>
<feature type="region of interest" description="Disordered" evidence="2">
    <location>
        <begin position="1"/>
        <end position="99"/>
    </location>
</feature>